<evidence type="ECO:0000256" key="2">
    <source>
        <dbReference type="ARBA" id="ARBA00023125"/>
    </source>
</evidence>
<dbReference type="InterPro" id="IPR018060">
    <property type="entry name" value="HTH_AraC"/>
</dbReference>
<gene>
    <name evidence="5" type="ORF">CRH09_01430</name>
</gene>
<dbReference type="Gene3D" id="1.10.10.60">
    <property type="entry name" value="Homeodomain-like"/>
    <property type="match status" value="1"/>
</dbReference>
<keyword evidence="3" id="KW-0804">Transcription</keyword>
<evidence type="ECO:0000259" key="4">
    <source>
        <dbReference type="PROSITE" id="PS01124"/>
    </source>
</evidence>
<dbReference type="GO" id="GO:0003700">
    <property type="term" value="F:DNA-binding transcription factor activity"/>
    <property type="evidence" value="ECO:0007669"/>
    <property type="project" value="InterPro"/>
</dbReference>
<keyword evidence="2" id="KW-0238">DNA-binding</keyword>
<dbReference type="InterPro" id="IPR009057">
    <property type="entry name" value="Homeodomain-like_sf"/>
</dbReference>
<dbReference type="KEGG" id="ntp:CRH09_01430"/>
<evidence type="ECO:0000256" key="3">
    <source>
        <dbReference type="ARBA" id="ARBA00023163"/>
    </source>
</evidence>
<dbReference type="EMBL" id="CP023778">
    <property type="protein sequence ID" value="ATL65086.1"/>
    <property type="molecule type" value="Genomic_DNA"/>
</dbReference>
<evidence type="ECO:0000313" key="6">
    <source>
        <dbReference type="Proteomes" id="UP000221961"/>
    </source>
</evidence>
<organism evidence="5 6">
    <name type="scientific">Nocardia terpenica</name>
    <dbReference type="NCBI Taxonomy" id="455432"/>
    <lineage>
        <taxon>Bacteria</taxon>
        <taxon>Bacillati</taxon>
        <taxon>Actinomycetota</taxon>
        <taxon>Actinomycetes</taxon>
        <taxon>Mycobacteriales</taxon>
        <taxon>Nocardiaceae</taxon>
        <taxon>Nocardia</taxon>
    </lineage>
</organism>
<dbReference type="Proteomes" id="UP000221961">
    <property type="component" value="Chromosome"/>
</dbReference>
<feature type="domain" description="HTH araC/xylS-type" evidence="4">
    <location>
        <begin position="200"/>
        <end position="297"/>
    </location>
</feature>
<keyword evidence="1" id="KW-0805">Transcription regulation</keyword>
<reference evidence="5 6" key="1">
    <citation type="submission" date="2017-10" db="EMBL/GenBank/DDBJ databases">
        <title>Comparative genomics between pathogenic Norcardia.</title>
        <authorList>
            <person name="Zeng L."/>
        </authorList>
    </citation>
    <scope>NUCLEOTIDE SEQUENCE [LARGE SCALE GENOMIC DNA]</scope>
    <source>
        <strain evidence="5 6">NC_YFY_NT001</strain>
    </source>
</reference>
<dbReference type="SUPFAM" id="SSF46689">
    <property type="entry name" value="Homeodomain-like"/>
    <property type="match status" value="1"/>
</dbReference>
<dbReference type="InterPro" id="IPR050204">
    <property type="entry name" value="AraC_XylS_family_regulators"/>
</dbReference>
<dbReference type="PANTHER" id="PTHR46796">
    <property type="entry name" value="HTH-TYPE TRANSCRIPTIONAL ACTIVATOR RHAS-RELATED"/>
    <property type="match status" value="1"/>
</dbReference>
<dbReference type="PROSITE" id="PS01124">
    <property type="entry name" value="HTH_ARAC_FAMILY_2"/>
    <property type="match status" value="1"/>
</dbReference>
<evidence type="ECO:0000313" key="5">
    <source>
        <dbReference type="EMBL" id="ATL65086.1"/>
    </source>
</evidence>
<name>A0A291RC43_9NOCA</name>
<sequence>MVLLRSRLGECRGRACDMCPPVRLDRETCSESVRSLQEPGDGMDGKLSEPQWWWKGVAVAGPGYALYAGAVATKGMHSHRAVQIVVAFDDPFFLADGSGGACVCEAAVIPSGVPHEIVRGTARGLLLYVAPEWFADPTWVMSPGAGAGEWVALSRIAGLDQISGALRDWPRSGLAAARSIMAANCLPRMNAGFIGHPAVRELMHLLPDRLAGPVRLADLAGDIGISKDRLAHVIRSDLGVPFRRYVLSLRLQHALELCAAGHSITDAAHDTGFADSAHFSRACRQLLGFVPSKLLRYIRWIPEDALGVAGLFKREPADAGDDWPVTATAWLATMLPVYSARVGLEGAT</sequence>
<protein>
    <recommendedName>
        <fullName evidence="4">HTH araC/xylS-type domain-containing protein</fullName>
    </recommendedName>
</protein>
<accession>A0A291RC43</accession>
<proteinExistence type="predicted"/>
<dbReference type="Pfam" id="PF12833">
    <property type="entry name" value="HTH_18"/>
    <property type="match status" value="1"/>
</dbReference>
<dbReference type="SMART" id="SM00342">
    <property type="entry name" value="HTH_ARAC"/>
    <property type="match status" value="1"/>
</dbReference>
<evidence type="ECO:0000256" key="1">
    <source>
        <dbReference type="ARBA" id="ARBA00023015"/>
    </source>
</evidence>
<dbReference type="GO" id="GO:0043565">
    <property type="term" value="F:sequence-specific DNA binding"/>
    <property type="evidence" value="ECO:0007669"/>
    <property type="project" value="InterPro"/>
</dbReference>
<dbReference type="AlphaFoldDB" id="A0A291RC43"/>